<evidence type="ECO:0000256" key="1">
    <source>
        <dbReference type="ARBA" id="ARBA00022737"/>
    </source>
</evidence>
<feature type="repeat" description="ANK" evidence="3">
    <location>
        <begin position="7"/>
        <end position="39"/>
    </location>
</feature>
<dbReference type="PANTHER" id="PTHR24171:SF9">
    <property type="entry name" value="ANKYRIN REPEAT DOMAIN-CONTAINING PROTEIN 39"/>
    <property type="match status" value="1"/>
</dbReference>
<dbReference type="SMART" id="SM00248">
    <property type="entry name" value="ANK"/>
    <property type="match status" value="2"/>
</dbReference>
<evidence type="ECO:0000313" key="4">
    <source>
        <dbReference type="EMBL" id="EZF50229.1"/>
    </source>
</evidence>
<dbReference type="SUPFAM" id="SSF48403">
    <property type="entry name" value="Ankyrin repeat"/>
    <property type="match status" value="1"/>
</dbReference>
<evidence type="ECO:0000256" key="2">
    <source>
        <dbReference type="ARBA" id="ARBA00023043"/>
    </source>
</evidence>
<dbReference type="AlphaFoldDB" id="A0A022VWD2"/>
<feature type="repeat" description="ANK" evidence="3">
    <location>
        <begin position="53"/>
        <end position="85"/>
    </location>
</feature>
<dbReference type="PROSITE" id="PS50297">
    <property type="entry name" value="ANK_REP_REGION"/>
    <property type="match status" value="2"/>
</dbReference>
<gene>
    <name evidence="4" type="ORF">H103_06329</name>
</gene>
<dbReference type="OrthoDB" id="341259at2759"/>
<name>A0A022VWD2_TRIRU</name>
<organism evidence="4">
    <name type="scientific">Trichophyton rubrum CBS 288.86</name>
    <dbReference type="NCBI Taxonomy" id="1215330"/>
    <lineage>
        <taxon>Eukaryota</taxon>
        <taxon>Fungi</taxon>
        <taxon>Dikarya</taxon>
        <taxon>Ascomycota</taxon>
        <taxon>Pezizomycotina</taxon>
        <taxon>Eurotiomycetes</taxon>
        <taxon>Eurotiomycetidae</taxon>
        <taxon>Onygenales</taxon>
        <taxon>Arthrodermataceae</taxon>
        <taxon>Trichophyton</taxon>
    </lineage>
</organism>
<reference evidence="4" key="1">
    <citation type="submission" date="2014-02" db="EMBL/GenBank/DDBJ databases">
        <title>The Genome Sequence of Trichophyton rubrum (morphotype fischeri) CBS 288.86.</title>
        <authorList>
            <consortium name="The Broad Institute Genomics Platform"/>
            <person name="Cuomo C.A."/>
            <person name="White T.C."/>
            <person name="Graser Y."/>
            <person name="Martinez-Rossi N."/>
            <person name="Heitman J."/>
            <person name="Young S.K."/>
            <person name="Zeng Q."/>
            <person name="Gargeya S."/>
            <person name="Abouelleil A."/>
            <person name="Alvarado L."/>
            <person name="Chapman S.B."/>
            <person name="Gainer-Dewar J."/>
            <person name="Goldberg J."/>
            <person name="Griggs A."/>
            <person name="Gujja S."/>
            <person name="Hansen M."/>
            <person name="Howarth C."/>
            <person name="Imamovic A."/>
            <person name="Larimer J."/>
            <person name="Martinez D."/>
            <person name="Murphy C."/>
            <person name="Pearson M.D."/>
            <person name="Persinoti G."/>
            <person name="Poon T."/>
            <person name="Priest M."/>
            <person name="Roberts A.D."/>
            <person name="Saif S."/>
            <person name="Shea T.D."/>
            <person name="Sykes S.N."/>
            <person name="Wortman J."/>
            <person name="Nusbaum C."/>
            <person name="Birren B."/>
        </authorList>
    </citation>
    <scope>NUCLEOTIDE SEQUENCE [LARGE SCALE GENOMIC DNA]</scope>
    <source>
        <strain evidence="4">CBS 288.86</strain>
    </source>
</reference>
<accession>A0A022VWD2</accession>
<dbReference type="Proteomes" id="UP000023758">
    <property type="component" value="Unassembled WGS sequence"/>
</dbReference>
<dbReference type="PANTHER" id="PTHR24171">
    <property type="entry name" value="ANKYRIN REPEAT DOMAIN-CONTAINING PROTEIN 39-RELATED"/>
    <property type="match status" value="1"/>
</dbReference>
<keyword evidence="2 3" id="KW-0040">ANK repeat</keyword>
<evidence type="ECO:0000256" key="3">
    <source>
        <dbReference type="PROSITE-ProRule" id="PRU00023"/>
    </source>
</evidence>
<dbReference type="Pfam" id="PF00023">
    <property type="entry name" value="Ank"/>
    <property type="match status" value="1"/>
</dbReference>
<protein>
    <submittedName>
        <fullName evidence="4">Uncharacterized protein</fullName>
    </submittedName>
</protein>
<dbReference type="InterPro" id="IPR002110">
    <property type="entry name" value="Ankyrin_rpt"/>
</dbReference>
<dbReference type="InterPro" id="IPR036770">
    <property type="entry name" value="Ankyrin_rpt-contain_sf"/>
</dbReference>
<proteinExistence type="predicted"/>
<dbReference type="PROSITE" id="PS50088">
    <property type="entry name" value="ANK_REPEAT"/>
    <property type="match status" value="2"/>
</dbReference>
<dbReference type="EMBL" id="KK207889">
    <property type="protein sequence ID" value="EZF50229.1"/>
    <property type="molecule type" value="Genomic_DNA"/>
</dbReference>
<sequence>MECRDSAEDTPLSKATRIGLLESATLLLDHGANVETRNQDEQTPLFIAAFFGSGRTPLSVAIESNNDELRAVLVENGATHDANDAESSDSSCWEIRALIP</sequence>
<keyword evidence="1" id="KW-0677">Repeat</keyword>
<dbReference type="Gene3D" id="1.25.40.20">
    <property type="entry name" value="Ankyrin repeat-containing domain"/>
    <property type="match status" value="1"/>
</dbReference>
<dbReference type="HOGENOM" id="CLU_2308096_0_0_1"/>